<sequence>MLHGVDRPQRWEDSLMWDYYYSQAMDKWVVTCEDVDAAYAVSLSLAQEIVHAMSVMAGPGTEEK</sequence>
<name>A0A9X9JN86_9CAUD</name>
<dbReference type="EMBL" id="ON932081">
    <property type="protein sequence ID" value="UYA98853.1"/>
    <property type="molecule type" value="Genomic_DNA"/>
</dbReference>
<keyword evidence="2" id="KW-1185">Reference proteome</keyword>
<evidence type="ECO:0000313" key="2">
    <source>
        <dbReference type="Proteomes" id="UP001164550"/>
    </source>
</evidence>
<proteinExistence type="predicted"/>
<protein>
    <submittedName>
        <fullName evidence="1">Uncharacterized protein</fullName>
    </submittedName>
</protein>
<evidence type="ECO:0000313" key="1">
    <source>
        <dbReference type="EMBL" id="UYA98853.1"/>
    </source>
</evidence>
<accession>A0A9X9JN86</accession>
<organism evidence="1 2">
    <name type="scientific">Xanthomonas phage vB_Xar_IVIA-DoCa7</name>
    <dbReference type="NCBI Taxonomy" id="2975534"/>
    <lineage>
        <taxon>Viruses</taxon>
        <taxon>Duplodnaviria</taxon>
        <taxon>Heunggongvirae</taxon>
        <taxon>Uroviricota</taxon>
        <taxon>Caudoviricetes</taxon>
        <taxon>Autographivirales</taxon>
        <taxon>Autonotataviridae</taxon>
        <taxon>Paternavirus</taxon>
        <taxon>Paternavirus doca7</taxon>
    </lineage>
</organism>
<gene>
    <name evidence="1" type="ORF">IVIADoCa7_27</name>
</gene>
<reference evidence="1" key="1">
    <citation type="submission" date="2022-07" db="EMBL/GenBank/DDBJ databases">
        <title>Comparative analysis of new lytic phages for the biological control of phytopathogenic Xanthomonas spp.</title>
        <authorList>
            <person name="Domingo-Calap M.L."/>
            <person name="Bernabeu-Gimeno M."/>
            <person name="Aure C.M."/>
            <person name="Marco-Noales E."/>
            <person name="Domingo-Calap P."/>
        </authorList>
    </citation>
    <scope>NUCLEOTIDE SEQUENCE</scope>
</reference>
<dbReference type="Proteomes" id="UP001164550">
    <property type="component" value="Segment"/>
</dbReference>